<protein>
    <submittedName>
        <fullName evidence="1">Uncharacterized protein</fullName>
    </submittedName>
</protein>
<reference evidence="1 2" key="1">
    <citation type="submission" date="2019-10" db="EMBL/GenBank/DDBJ databases">
        <title>Cardiobacteriales fam. a chemoheterotrophic member of the order Cardiobacteriales, and proposal of Cardiobacteriales fam. nov.</title>
        <authorList>
            <person name="Wang C."/>
        </authorList>
    </citation>
    <scope>NUCLEOTIDE SEQUENCE [LARGE SCALE GENOMIC DNA]</scope>
    <source>
        <strain evidence="1 2">ML27</strain>
    </source>
</reference>
<keyword evidence="2" id="KW-1185">Reference proteome</keyword>
<dbReference type="InterPro" id="IPR011044">
    <property type="entry name" value="Quino_amine_DH_bsu"/>
</dbReference>
<accession>A0A6N7ETC8</accession>
<evidence type="ECO:0000313" key="1">
    <source>
        <dbReference type="EMBL" id="MPV85811.1"/>
    </source>
</evidence>
<dbReference type="RefSeq" id="WP_152809436.1">
    <property type="nucleotide sequence ID" value="NZ_WHNW01000003.1"/>
</dbReference>
<proteinExistence type="predicted"/>
<dbReference type="SUPFAM" id="SSF50969">
    <property type="entry name" value="YVTN repeat-like/Quinoprotein amine dehydrogenase"/>
    <property type="match status" value="1"/>
</dbReference>
<dbReference type="InParanoid" id="A0A6N7ETC8"/>
<dbReference type="Proteomes" id="UP000471298">
    <property type="component" value="Unassembled WGS sequence"/>
</dbReference>
<organism evidence="1 2">
    <name type="scientific">Ostreibacterium oceani</name>
    <dbReference type="NCBI Taxonomy" id="2654998"/>
    <lineage>
        <taxon>Bacteria</taxon>
        <taxon>Pseudomonadati</taxon>
        <taxon>Pseudomonadota</taxon>
        <taxon>Gammaproteobacteria</taxon>
        <taxon>Cardiobacteriales</taxon>
        <taxon>Ostreibacteriaceae</taxon>
        <taxon>Ostreibacterium</taxon>
    </lineage>
</organism>
<dbReference type="InterPro" id="IPR015943">
    <property type="entry name" value="WD40/YVTN_repeat-like_dom_sf"/>
</dbReference>
<dbReference type="AlphaFoldDB" id="A0A6N7ETC8"/>
<gene>
    <name evidence="1" type="ORF">GCU85_03540</name>
</gene>
<evidence type="ECO:0000313" key="2">
    <source>
        <dbReference type="Proteomes" id="UP000471298"/>
    </source>
</evidence>
<name>A0A6N7ETC8_9GAMM</name>
<dbReference type="Gene3D" id="2.130.10.10">
    <property type="entry name" value="YVTN repeat-like/Quinoprotein amine dehydrogenase"/>
    <property type="match status" value="1"/>
</dbReference>
<sequence length="405" mass="44837">MQDYRYYALGLLVLGLFGLAFYAQKTWLPTQLREVQASLNLPTRYAFIADLDAPQLAVYDTYEDKLTEIIALKAPAQLISVSRIGGVLAYGERNRRVIYVLDLSSRQQQAIDLENGVTALSMHSGGRWIAYSTANAVVIYDRNQQSRQRIAISGEVGLTYSADGQYLFVAEMAQGIVHQVRLNQATSRSFSVNQPISAVSVSPITQAVYFTSDTHLYRYDSHGNDGDDGSDGGDEQALNQLPISAQRHRPYLSSDGRNLFVFDSMADSMGQSIGQSIAWVDPHTLVVKQRIPFTQTATQSPAQTPERINEMHTGWLAQVLVMNVGNQLISVDFVNAPDRIQQTPLGAPIHRAIVLADSKTYLATIPDAQMLLRFDLRTQTLQPMMALPLERPGAIVMGETNTLCH</sequence>
<comment type="caution">
    <text evidence="1">The sequence shown here is derived from an EMBL/GenBank/DDBJ whole genome shotgun (WGS) entry which is preliminary data.</text>
</comment>
<dbReference type="EMBL" id="WHNW01000003">
    <property type="protein sequence ID" value="MPV85811.1"/>
    <property type="molecule type" value="Genomic_DNA"/>
</dbReference>